<sequence length="398" mass="45887">MNKYILNTDIQNFINNNIDSDITSILLKGTSFNSVSTKAIIEQIEAKKKCKTKLPTWFQTKNIYYPNKLNIEQSSSEITADYKSKCIEGNTIIDITGGFGVDCYYFSKRFKDVVHCELETHLSELVANNYKQLGIDNIQTQAVDGIEFLKQTTKPFDWVYADPSRRHESKGKVFFLADCLPNIPEHLDVIFNHTNNLIVKTSPLLDLTIGINELKFVKTIHVVAVNNEVKELLWILENHYTDKIDVKTINITKEQEFHFDFFMEDEKNLESSYSKPLTYLYEPNAAILKAGAFNCICKQLPVYKIQKHTHLYTSEQLIDFPGRRFKILDIQSYNKKTLQKSGIKKANITTRNFPETVQQIRKKFAIQDGGNVYLFFTTDYDSNKIVIVTSKSYEALGQ</sequence>
<dbReference type="SUPFAM" id="SSF53335">
    <property type="entry name" value="S-adenosyl-L-methionine-dependent methyltransferases"/>
    <property type="match status" value="1"/>
</dbReference>
<evidence type="ECO:0000313" key="3">
    <source>
        <dbReference type="EMBL" id="GGK28028.1"/>
    </source>
</evidence>
<proteinExistence type="predicted"/>
<feature type="domain" description="THUMP-like" evidence="1">
    <location>
        <begin position="322"/>
        <end position="391"/>
    </location>
</feature>
<dbReference type="EMBL" id="BMNR01000005">
    <property type="protein sequence ID" value="GGK28028.1"/>
    <property type="molecule type" value="Genomic_DNA"/>
</dbReference>
<reference evidence="3" key="2">
    <citation type="submission" date="2020-09" db="EMBL/GenBank/DDBJ databases">
        <authorList>
            <person name="Sun Q."/>
            <person name="Ohkuma M."/>
        </authorList>
    </citation>
    <scope>NUCLEOTIDE SEQUENCE</scope>
    <source>
        <strain evidence="3">JCM 12862</strain>
    </source>
</reference>
<name>A0A8J3FHB0_9FLAO</name>
<dbReference type="RefSeq" id="WP_188653195.1">
    <property type="nucleotide sequence ID" value="NZ_BMNR01000005.1"/>
</dbReference>
<dbReference type="AlphaFoldDB" id="A0A8J3FHB0"/>
<dbReference type="InterPro" id="IPR029063">
    <property type="entry name" value="SAM-dependent_MTases_sf"/>
</dbReference>
<dbReference type="Proteomes" id="UP000612329">
    <property type="component" value="Unassembled WGS sequence"/>
</dbReference>
<dbReference type="Pfam" id="PF22013">
    <property type="entry name" value="PG_1098_Fer"/>
    <property type="match status" value="1"/>
</dbReference>
<evidence type="ECO:0000313" key="4">
    <source>
        <dbReference type="Proteomes" id="UP000612329"/>
    </source>
</evidence>
<comment type="caution">
    <text evidence="3">The sequence shown here is derived from an EMBL/GenBank/DDBJ whole genome shotgun (WGS) entry which is preliminary data.</text>
</comment>
<dbReference type="Gene3D" id="3.40.50.150">
    <property type="entry name" value="Vaccinia Virus protein VP39"/>
    <property type="match status" value="1"/>
</dbReference>
<evidence type="ECO:0000259" key="2">
    <source>
        <dbReference type="Pfam" id="PF22013"/>
    </source>
</evidence>
<protein>
    <submittedName>
        <fullName evidence="3">Uncharacterized protein</fullName>
    </submittedName>
</protein>
<organism evidence="3 4">
    <name type="scientific">Yeosuana aromativorans</name>
    <dbReference type="NCBI Taxonomy" id="288019"/>
    <lineage>
        <taxon>Bacteria</taxon>
        <taxon>Pseudomonadati</taxon>
        <taxon>Bacteroidota</taxon>
        <taxon>Flavobacteriia</taxon>
        <taxon>Flavobacteriales</taxon>
        <taxon>Flavobacteriaceae</taxon>
        <taxon>Yeosuana</taxon>
    </lineage>
</organism>
<gene>
    <name evidence="3" type="ORF">GCM10007962_22880</name>
</gene>
<accession>A0A8J3FHB0</accession>
<feature type="domain" description="PG-1098 ferredoxin-like" evidence="2">
    <location>
        <begin position="279"/>
        <end position="321"/>
    </location>
</feature>
<dbReference type="Gene3D" id="1.10.10.1110">
    <property type="entry name" value="Methyltransferase PG1098, N-terminal domain"/>
    <property type="match status" value="1"/>
</dbReference>
<dbReference type="Pfam" id="PF18096">
    <property type="entry name" value="Thump_like"/>
    <property type="match status" value="1"/>
</dbReference>
<dbReference type="InterPro" id="IPR054168">
    <property type="entry name" value="PG_1098_Fer"/>
</dbReference>
<dbReference type="InterPro" id="IPR041497">
    <property type="entry name" value="Thump-like"/>
</dbReference>
<reference evidence="3" key="1">
    <citation type="journal article" date="2014" name="Int. J. Syst. Evol. Microbiol.">
        <title>Complete genome sequence of Corynebacterium casei LMG S-19264T (=DSM 44701T), isolated from a smear-ripened cheese.</title>
        <authorList>
            <consortium name="US DOE Joint Genome Institute (JGI-PGF)"/>
            <person name="Walter F."/>
            <person name="Albersmeier A."/>
            <person name="Kalinowski J."/>
            <person name="Ruckert C."/>
        </authorList>
    </citation>
    <scope>NUCLEOTIDE SEQUENCE</scope>
    <source>
        <strain evidence="3">JCM 12862</strain>
    </source>
</reference>
<evidence type="ECO:0000259" key="1">
    <source>
        <dbReference type="Pfam" id="PF18096"/>
    </source>
</evidence>
<keyword evidence="4" id="KW-1185">Reference proteome</keyword>